<dbReference type="PANTHER" id="PTHR23150">
    <property type="entry name" value="SULFATASE MODIFYING FACTOR 1, 2"/>
    <property type="match status" value="1"/>
</dbReference>
<feature type="region of interest" description="Disordered" evidence="1">
    <location>
        <begin position="260"/>
        <end position="279"/>
    </location>
</feature>
<accession>A0A2A4WX60</accession>
<evidence type="ECO:0000313" key="4">
    <source>
        <dbReference type="Proteomes" id="UP000218767"/>
    </source>
</evidence>
<dbReference type="PANTHER" id="PTHR23150:SF19">
    <property type="entry name" value="FORMYLGLYCINE-GENERATING ENZYME"/>
    <property type="match status" value="1"/>
</dbReference>
<protein>
    <submittedName>
        <fullName evidence="3">Gliding motility-associated lipoprotein GldK</fullName>
    </submittedName>
</protein>
<sequence>MNRFFINTSLFILFMSGQTGFAQSHSEDQCLEDRGASVWVNGADFVMGDDTLYREEGPAHRVSVDGFWIDEHEVTNEQFASFVAETGYVTVAERTPDPEDWPNDVPEALLTAGSLVFTATESGQDAADWWAWVPGTDWRHPYGPDSGIEGRDHYPVIHIAFEDAQAYASWAGRSLPTEAQFELAARSRHNTSFPWDGNELAPHGQHHANTWQGTFPIEDNAEDGYQGLAPVGCFGANDYGAYDLIGNVWEWTSNWYFPQHNPADTGNPTGPSLQQSLSSAEDGVSTKVIKGGSYLCAKNYCLRFRPAAREAQDTGLGTSHIGFRTVMN</sequence>
<organism evidence="3 4">
    <name type="scientific">SAR86 cluster bacterium</name>
    <dbReference type="NCBI Taxonomy" id="2030880"/>
    <lineage>
        <taxon>Bacteria</taxon>
        <taxon>Pseudomonadati</taxon>
        <taxon>Pseudomonadota</taxon>
        <taxon>Gammaproteobacteria</taxon>
        <taxon>SAR86 cluster</taxon>
    </lineage>
</organism>
<evidence type="ECO:0000256" key="1">
    <source>
        <dbReference type="SAM" id="MobiDB-lite"/>
    </source>
</evidence>
<dbReference type="Proteomes" id="UP000218767">
    <property type="component" value="Unassembled WGS sequence"/>
</dbReference>
<proteinExistence type="predicted"/>
<dbReference type="EMBL" id="NVUL01000088">
    <property type="protein sequence ID" value="PCI74913.1"/>
    <property type="molecule type" value="Genomic_DNA"/>
</dbReference>
<dbReference type="InterPro" id="IPR051043">
    <property type="entry name" value="Sulfatase_Mod_Factor_Kinase"/>
</dbReference>
<dbReference type="InterPro" id="IPR016187">
    <property type="entry name" value="CTDL_fold"/>
</dbReference>
<evidence type="ECO:0000313" key="3">
    <source>
        <dbReference type="EMBL" id="PCI74913.1"/>
    </source>
</evidence>
<evidence type="ECO:0000259" key="2">
    <source>
        <dbReference type="Pfam" id="PF03781"/>
    </source>
</evidence>
<comment type="caution">
    <text evidence="3">The sequence shown here is derived from an EMBL/GenBank/DDBJ whole genome shotgun (WGS) entry which is preliminary data.</text>
</comment>
<feature type="domain" description="Sulfatase-modifying factor enzyme-like" evidence="2">
    <location>
        <begin position="37"/>
        <end position="326"/>
    </location>
</feature>
<gene>
    <name evidence="3" type="ORF">COB20_14095</name>
</gene>
<keyword evidence="3" id="KW-0449">Lipoprotein</keyword>
<dbReference type="InterPro" id="IPR042095">
    <property type="entry name" value="SUMF_sf"/>
</dbReference>
<name>A0A2A4WX60_9GAMM</name>
<dbReference type="Pfam" id="PF03781">
    <property type="entry name" value="FGE-sulfatase"/>
    <property type="match status" value="1"/>
</dbReference>
<dbReference type="InterPro" id="IPR005532">
    <property type="entry name" value="SUMF_dom"/>
</dbReference>
<reference evidence="4" key="1">
    <citation type="submission" date="2017-08" db="EMBL/GenBank/DDBJ databases">
        <title>A dynamic microbial community with high functional redundancy inhabits the cold, oxic subseafloor aquifer.</title>
        <authorList>
            <person name="Tully B.J."/>
            <person name="Wheat C.G."/>
            <person name="Glazer B.T."/>
            <person name="Huber J.A."/>
        </authorList>
    </citation>
    <scope>NUCLEOTIDE SEQUENCE [LARGE SCALE GENOMIC DNA]</scope>
</reference>
<dbReference type="AlphaFoldDB" id="A0A2A4WX60"/>
<dbReference type="GO" id="GO:0120147">
    <property type="term" value="F:formylglycine-generating oxidase activity"/>
    <property type="evidence" value="ECO:0007669"/>
    <property type="project" value="TreeGrafter"/>
</dbReference>
<dbReference type="SUPFAM" id="SSF56436">
    <property type="entry name" value="C-type lectin-like"/>
    <property type="match status" value="1"/>
</dbReference>
<dbReference type="Gene3D" id="3.90.1580.10">
    <property type="entry name" value="paralog of FGE (formylglycine-generating enzyme)"/>
    <property type="match status" value="1"/>
</dbReference>